<proteinExistence type="predicted"/>
<dbReference type="EMBL" id="JAXLQG010000001">
    <property type="protein sequence ID" value="KAK5544994.1"/>
    <property type="molecule type" value="Genomic_DNA"/>
</dbReference>
<dbReference type="Proteomes" id="UP001345827">
    <property type="component" value="Unassembled WGS sequence"/>
</dbReference>
<dbReference type="AlphaFoldDB" id="A0AAV9QLY8"/>
<evidence type="ECO:0000256" key="1">
    <source>
        <dbReference type="SAM" id="MobiDB-lite"/>
    </source>
</evidence>
<keyword evidence="3" id="KW-1185">Reference proteome</keyword>
<feature type="compositionally biased region" description="Acidic residues" evidence="1">
    <location>
        <begin position="41"/>
        <end position="63"/>
    </location>
</feature>
<feature type="region of interest" description="Disordered" evidence="1">
    <location>
        <begin position="36"/>
        <end position="63"/>
    </location>
</feature>
<sequence length="63" mass="7347">MLDVWDKFSARRRGASPFHLKTLKQFLKWYCDGRKGRIPAADDDDEDDGEDDDEGEEDADREL</sequence>
<accession>A0AAV9QLY8</accession>
<comment type="caution">
    <text evidence="2">The sequence shown here is derived from an EMBL/GenBank/DDBJ whole genome shotgun (WGS) entry which is preliminary data.</text>
</comment>
<protein>
    <submittedName>
        <fullName evidence="2">Uncharacterized protein</fullName>
    </submittedName>
</protein>
<name>A0AAV9QLY8_9PEZI</name>
<reference evidence="2 3" key="1">
    <citation type="submission" date="2023-06" db="EMBL/GenBank/DDBJ databases">
        <title>Black Yeasts Isolated from many extreme environments.</title>
        <authorList>
            <person name="Coleine C."/>
            <person name="Stajich J.E."/>
            <person name="Selbmann L."/>
        </authorList>
    </citation>
    <scope>NUCLEOTIDE SEQUENCE [LARGE SCALE GENOMIC DNA]</scope>
    <source>
        <strain evidence="2 3">CCFEE 5887</strain>
    </source>
</reference>
<evidence type="ECO:0000313" key="3">
    <source>
        <dbReference type="Proteomes" id="UP001345827"/>
    </source>
</evidence>
<evidence type="ECO:0000313" key="2">
    <source>
        <dbReference type="EMBL" id="KAK5544994.1"/>
    </source>
</evidence>
<gene>
    <name evidence="2" type="ORF">LTR25_000001</name>
</gene>
<organism evidence="2 3">
    <name type="scientific">Vermiconidia calcicola</name>
    <dbReference type="NCBI Taxonomy" id="1690605"/>
    <lineage>
        <taxon>Eukaryota</taxon>
        <taxon>Fungi</taxon>
        <taxon>Dikarya</taxon>
        <taxon>Ascomycota</taxon>
        <taxon>Pezizomycotina</taxon>
        <taxon>Dothideomycetes</taxon>
        <taxon>Dothideomycetidae</taxon>
        <taxon>Mycosphaerellales</taxon>
        <taxon>Extremaceae</taxon>
        <taxon>Vermiconidia</taxon>
    </lineage>
</organism>